<keyword evidence="1" id="KW-0472">Membrane</keyword>
<dbReference type="EMBL" id="JAWXYG010000010">
    <property type="protein sequence ID" value="KAK4260734.1"/>
    <property type="molecule type" value="Genomic_DNA"/>
</dbReference>
<protein>
    <submittedName>
        <fullName evidence="2">Uncharacterized protein</fullName>
    </submittedName>
</protein>
<sequence length="130" mass="15372">MAYSLSCLCRFNQAVSWHRTLFHYPKMRSQSFRDNGKPENRVDANMSVLRERINRIRRREKFVDRCGWNYKNNHGYEKTYKRSSNHHQHQALISEFAELMAITCGSIGLVFLFGSLFICLVSLFVFISKN</sequence>
<dbReference type="PANTHER" id="PTHR38225">
    <property type="entry name" value="PROTEIN, PUTATIVE-RELATED"/>
    <property type="match status" value="1"/>
</dbReference>
<gene>
    <name evidence="2" type="ORF">QN277_003812</name>
</gene>
<dbReference type="Proteomes" id="UP001293593">
    <property type="component" value="Unassembled WGS sequence"/>
</dbReference>
<name>A0AAE1JWN7_9FABA</name>
<comment type="caution">
    <text evidence="2">The sequence shown here is derived from an EMBL/GenBank/DDBJ whole genome shotgun (WGS) entry which is preliminary data.</text>
</comment>
<keyword evidence="1" id="KW-1133">Transmembrane helix</keyword>
<keyword evidence="3" id="KW-1185">Reference proteome</keyword>
<reference evidence="2" key="1">
    <citation type="submission" date="2023-10" db="EMBL/GenBank/DDBJ databases">
        <title>Chromosome-level genome of the transformable northern wattle, Acacia crassicarpa.</title>
        <authorList>
            <person name="Massaro I."/>
            <person name="Sinha N.R."/>
            <person name="Poethig S."/>
            <person name="Leichty A.R."/>
        </authorList>
    </citation>
    <scope>NUCLEOTIDE SEQUENCE</scope>
    <source>
        <strain evidence="2">Acra3RX</strain>
        <tissue evidence="2">Leaf</tissue>
    </source>
</reference>
<feature type="transmembrane region" description="Helical" evidence="1">
    <location>
        <begin position="99"/>
        <end position="127"/>
    </location>
</feature>
<evidence type="ECO:0000313" key="3">
    <source>
        <dbReference type="Proteomes" id="UP001293593"/>
    </source>
</evidence>
<dbReference type="AlphaFoldDB" id="A0AAE1JWN7"/>
<dbReference type="PANTHER" id="PTHR38225:SF3">
    <property type="entry name" value="RX N-TERMINAL DOMAIN-CONTAINING PROTEIN"/>
    <property type="match status" value="1"/>
</dbReference>
<evidence type="ECO:0000256" key="1">
    <source>
        <dbReference type="SAM" id="Phobius"/>
    </source>
</evidence>
<evidence type="ECO:0000313" key="2">
    <source>
        <dbReference type="EMBL" id="KAK4260734.1"/>
    </source>
</evidence>
<proteinExistence type="predicted"/>
<organism evidence="2 3">
    <name type="scientific">Acacia crassicarpa</name>
    <name type="common">northern wattle</name>
    <dbReference type="NCBI Taxonomy" id="499986"/>
    <lineage>
        <taxon>Eukaryota</taxon>
        <taxon>Viridiplantae</taxon>
        <taxon>Streptophyta</taxon>
        <taxon>Embryophyta</taxon>
        <taxon>Tracheophyta</taxon>
        <taxon>Spermatophyta</taxon>
        <taxon>Magnoliopsida</taxon>
        <taxon>eudicotyledons</taxon>
        <taxon>Gunneridae</taxon>
        <taxon>Pentapetalae</taxon>
        <taxon>rosids</taxon>
        <taxon>fabids</taxon>
        <taxon>Fabales</taxon>
        <taxon>Fabaceae</taxon>
        <taxon>Caesalpinioideae</taxon>
        <taxon>mimosoid clade</taxon>
        <taxon>Acacieae</taxon>
        <taxon>Acacia</taxon>
    </lineage>
</organism>
<keyword evidence="1" id="KW-0812">Transmembrane</keyword>
<accession>A0AAE1JWN7</accession>